<feature type="region of interest" description="Disordered" evidence="1">
    <location>
        <begin position="136"/>
        <end position="178"/>
    </location>
</feature>
<evidence type="ECO:0000256" key="1">
    <source>
        <dbReference type="SAM" id="MobiDB-lite"/>
    </source>
</evidence>
<dbReference type="AlphaFoldDB" id="A0A1Y2AD16"/>
<feature type="region of interest" description="Disordered" evidence="1">
    <location>
        <begin position="256"/>
        <end position="309"/>
    </location>
</feature>
<protein>
    <submittedName>
        <fullName evidence="2">Uncharacterized protein</fullName>
    </submittedName>
</protein>
<evidence type="ECO:0000313" key="2">
    <source>
        <dbReference type="EMBL" id="ORY19885.1"/>
    </source>
</evidence>
<dbReference type="Proteomes" id="UP000193144">
    <property type="component" value="Unassembled WGS sequence"/>
</dbReference>
<feature type="region of interest" description="Disordered" evidence="1">
    <location>
        <begin position="1"/>
        <end position="34"/>
    </location>
</feature>
<gene>
    <name evidence="2" type="ORF">BCR34DRAFT_471435</name>
</gene>
<name>A0A1Y2AD16_9PLEO</name>
<feature type="compositionally biased region" description="Low complexity" evidence="1">
    <location>
        <begin position="58"/>
        <end position="68"/>
    </location>
</feature>
<dbReference type="OrthoDB" id="3795190at2759"/>
<sequence>MTPSSTFAPHQPSPLARAISPCKDPRTPPCTPWNTAKLWDEYERRAVANAKRRDNRCSDTSYDSNSSSRIPAQRRNKSSVASPQFDFGFQTAIHPARRLDPATSTTVAICKTCKRSIPSVSGICERCKKTIVLSANPGELTPPLAHSRRNFASHSRSQSSTRPPSLSTITTPPQQTNTNYVYTRHTSATPSELSTLHPYVSNASTPATAPSSVCRASYNLQNTMSAWDWDSDDDGEERAGLVGYWKGKMWRGSRVSLAERDKSASASGSGRASFTDRNKGASISGSGSVGGRRESNSDQREPGKNEGKKKRGFVRVISCGCADEE</sequence>
<feature type="compositionally biased region" description="Basic and acidic residues" evidence="1">
    <location>
        <begin position="291"/>
        <end position="306"/>
    </location>
</feature>
<proteinExistence type="predicted"/>
<comment type="caution">
    <text evidence="2">The sequence shown here is derived from an EMBL/GenBank/DDBJ whole genome shotgun (WGS) entry which is preliminary data.</text>
</comment>
<evidence type="ECO:0000313" key="3">
    <source>
        <dbReference type="Proteomes" id="UP000193144"/>
    </source>
</evidence>
<feature type="compositionally biased region" description="Low complexity" evidence="1">
    <location>
        <begin position="264"/>
        <end position="273"/>
    </location>
</feature>
<feature type="region of interest" description="Disordered" evidence="1">
    <location>
        <begin position="49"/>
        <end position="82"/>
    </location>
</feature>
<reference evidence="2 3" key="1">
    <citation type="submission" date="2016-07" db="EMBL/GenBank/DDBJ databases">
        <title>Pervasive Adenine N6-methylation of Active Genes in Fungi.</title>
        <authorList>
            <consortium name="DOE Joint Genome Institute"/>
            <person name="Mondo S.J."/>
            <person name="Dannebaum R.O."/>
            <person name="Kuo R.C."/>
            <person name="Labutti K."/>
            <person name="Haridas S."/>
            <person name="Kuo A."/>
            <person name="Salamov A."/>
            <person name="Ahrendt S.R."/>
            <person name="Lipzen A."/>
            <person name="Sullivan W."/>
            <person name="Andreopoulos W.B."/>
            <person name="Clum A."/>
            <person name="Lindquist E."/>
            <person name="Daum C."/>
            <person name="Ramamoorthy G.K."/>
            <person name="Gryganskyi A."/>
            <person name="Culley D."/>
            <person name="Magnuson J.K."/>
            <person name="James T.Y."/>
            <person name="O'Malley M.A."/>
            <person name="Stajich J.E."/>
            <person name="Spatafora J.W."/>
            <person name="Visel A."/>
            <person name="Grigoriev I.V."/>
        </authorList>
    </citation>
    <scope>NUCLEOTIDE SEQUENCE [LARGE SCALE GENOMIC DNA]</scope>
    <source>
        <strain evidence="2 3">CBS 115471</strain>
    </source>
</reference>
<dbReference type="EMBL" id="MCFA01000001">
    <property type="protein sequence ID" value="ORY19885.1"/>
    <property type="molecule type" value="Genomic_DNA"/>
</dbReference>
<organism evidence="2 3">
    <name type="scientific">Clohesyomyces aquaticus</name>
    <dbReference type="NCBI Taxonomy" id="1231657"/>
    <lineage>
        <taxon>Eukaryota</taxon>
        <taxon>Fungi</taxon>
        <taxon>Dikarya</taxon>
        <taxon>Ascomycota</taxon>
        <taxon>Pezizomycotina</taxon>
        <taxon>Dothideomycetes</taxon>
        <taxon>Pleosporomycetidae</taxon>
        <taxon>Pleosporales</taxon>
        <taxon>Lindgomycetaceae</taxon>
        <taxon>Clohesyomyces</taxon>
    </lineage>
</organism>
<accession>A0A1Y2AD16</accession>
<keyword evidence="3" id="KW-1185">Reference proteome</keyword>
<feature type="compositionally biased region" description="Polar residues" evidence="1">
    <location>
        <begin position="152"/>
        <end position="169"/>
    </location>
</feature>